<reference evidence="9 11" key="1">
    <citation type="journal article" date="2016" name="Front. Microbiol.">
        <title>Comprehensive Phylogenetic Analysis of Bovine Non-aureus Staphylococci Species Based on Whole-Genome Sequencing.</title>
        <authorList>
            <person name="Naushad S."/>
            <person name="Barkema H.W."/>
            <person name="Luby C."/>
            <person name="Condas L.A."/>
            <person name="Nobrega D.B."/>
            <person name="Carson D.A."/>
            <person name="De Buck J."/>
        </authorList>
    </citation>
    <scope>NUCLEOTIDE SEQUENCE [LARGE SCALE GENOMIC DNA]</scope>
    <source>
        <strain evidence="9 11">SNUC 4337</strain>
    </source>
</reference>
<feature type="transmembrane region" description="Helical" evidence="7">
    <location>
        <begin position="195"/>
        <end position="214"/>
    </location>
</feature>
<evidence type="ECO:0000313" key="13">
    <source>
        <dbReference type="Proteomes" id="UP000664081"/>
    </source>
</evidence>
<reference evidence="8 13" key="4">
    <citation type="submission" date="2021-03" db="EMBL/GenBank/DDBJ databases">
        <title>Staphylococci and Mammaliicocci in bats.</title>
        <authorList>
            <person name="Fountain K."/>
        </authorList>
    </citation>
    <scope>NUCLEOTIDE SEQUENCE [LARGE SCALE GENOMIC DNA]</scope>
    <source>
        <strain evidence="8 13">18_1_E_SW</strain>
    </source>
</reference>
<evidence type="ECO:0000256" key="5">
    <source>
        <dbReference type="ARBA" id="ARBA00022989"/>
    </source>
</evidence>
<feature type="transmembrane region" description="Helical" evidence="7">
    <location>
        <begin position="12"/>
        <end position="32"/>
    </location>
</feature>
<keyword evidence="5 7" id="KW-1133">Transmembrane helix</keyword>
<dbReference type="NCBIfam" id="NF008502">
    <property type="entry name" value="PRK11412.1"/>
    <property type="match status" value="1"/>
</dbReference>
<evidence type="ECO:0000313" key="11">
    <source>
        <dbReference type="Proteomes" id="UP000240400"/>
    </source>
</evidence>
<dbReference type="NCBIfam" id="NF037981">
    <property type="entry name" value="NCS2_1"/>
    <property type="match status" value="1"/>
</dbReference>
<proteinExistence type="inferred from homology"/>
<dbReference type="Proteomes" id="UP000240400">
    <property type="component" value="Unassembled WGS sequence"/>
</dbReference>
<evidence type="ECO:0000256" key="7">
    <source>
        <dbReference type="SAM" id="Phobius"/>
    </source>
</evidence>
<dbReference type="Pfam" id="PF00860">
    <property type="entry name" value="Xan_ur_permease"/>
    <property type="match status" value="1"/>
</dbReference>
<protein>
    <submittedName>
        <fullName evidence="9">Uracil/xanthine transporter</fullName>
    </submittedName>
    <submittedName>
        <fullName evidence="10">Xanthine permease</fullName>
    </submittedName>
</protein>
<organism evidence="9 11">
    <name type="scientific">Staphylococcus nepalensis</name>
    <dbReference type="NCBI Taxonomy" id="214473"/>
    <lineage>
        <taxon>Bacteria</taxon>
        <taxon>Bacillati</taxon>
        <taxon>Bacillota</taxon>
        <taxon>Bacilli</taxon>
        <taxon>Bacillales</taxon>
        <taxon>Staphylococcaceae</taxon>
        <taxon>Staphylococcus</taxon>
    </lineage>
</organism>
<reference evidence="9" key="2">
    <citation type="submission" date="2018-03" db="EMBL/GenBank/DDBJ databases">
        <authorList>
            <person name="Keele B.F."/>
        </authorList>
    </citation>
    <scope>NUCLEOTIDE SEQUENCE</scope>
    <source>
        <strain evidence="9">SNUC 4337</strain>
    </source>
</reference>
<dbReference type="InterPro" id="IPR006043">
    <property type="entry name" value="NCS2"/>
</dbReference>
<feature type="transmembrane region" description="Helical" evidence="7">
    <location>
        <begin position="234"/>
        <end position="258"/>
    </location>
</feature>
<comment type="subcellular location">
    <subcellularLocation>
        <location evidence="1">Membrane</location>
        <topology evidence="1">Multi-pass membrane protein</topology>
    </subcellularLocation>
</comment>
<feature type="transmembrane region" description="Helical" evidence="7">
    <location>
        <begin position="76"/>
        <end position="95"/>
    </location>
</feature>
<feature type="transmembrane region" description="Helical" evidence="7">
    <location>
        <begin position="44"/>
        <end position="64"/>
    </location>
</feature>
<evidence type="ECO:0000256" key="2">
    <source>
        <dbReference type="ARBA" id="ARBA00008821"/>
    </source>
</evidence>
<dbReference type="PANTHER" id="PTHR42810">
    <property type="entry name" value="PURINE PERMEASE C1399.01C-RELATED"/>
    <property type="match status" value="1"/>
</dbReference>
<dbReference type="EMBL" id="JAFNLT010000008">
    <property type="protein sequence ID" value="MBO1227631.1"/>
    <property type="molecule type" value="Genomic_DNA"/>
</dbReference>
<keyword evidence="6 7" id="KW-0472">Membrane</keyword>
<keyword evidence="4 7" id="KW-0812">Transmembrane</keyword>
<dbReference type="AlphaFoldDB" id="A0A2T4SEI7"/>
<feature type="transmembrane region" description="Helical" evidence="7">
    <location>
        <begin position="278"/>
        <end position="299"/>
    </location>
</feature>
<dbReference type="GO" id="GO:0005886">
    <property type="term" value="C:plasma membrane"/>
    <property type="evidence" value="ECO:0007669"/>
    <property type="project" value="TreeGrafter"/>
</dbReference>
<evidence type="ECO:0000313" key="8">
    <source>
        <dbReference type="EMBL" id="MBO1227631.1"/>
    </source>
</evidence>
<keyword evidence="3" id="KW-0813">Transport</keyword>
<dbReference type="GO" id="GO:0042907">
    <property type="term" value="F:xanthine transmembrane transporter activity"/>
    <property type="evidence" value="ECO:0007669"/>
    <property type="project" value="TreeGrafter"/>
</dbReference>
<accession>A0A2T4SEI7</accession>
<feature type="transmembrane region" description="Helical" evidence="7">
    <location>
        <begin position="374"/>
        <end position="393"/>
    </location>
</feature>
<feature type="transmembrane region" description="Helical" evidence="7">
    <location>
        <begin position="311"/>
        <end position="329"/>
    </location>
</feature>
<evidence type="ECO:0000313" key="10">
    <source>
        <dbReference type="EMBL" id="SUM56188.1"/>
    </source>
</evidence>
<dbReference type="Proteomes" id="UP000664081">
    <property type="component" value="Unassembled WGS sequence"/>
</dbReference>
<dbReference type="EMBL" id="UHDS01000001">
    <property type="protein sequence ID" value="SUM56188.1"/>
    <property type="molecule type" value="Genomic_DNA"/>
</dbReference>
<feature type="transmembrane region" description="Helical" evidence="7">
    <location>
        <begin position="129"/>
        <end position="150"/>
    </location>
</feature>
<feature type="transmembrane region" description="Helical" evidence="7">
    <location>
        <begin position="336"/>
        <end position="354"/>
    </location>
</feature>
<feature type="transmembrane region" description="Helical" evidence="7">
    <location>
        <begin position="170"/>
        <end position="188"/>
    </location>
</feature>
<evidence type="ECO:0000256" key="4">
    <source>
        <dbReference type="ARBA" id="ARBA00022692"/>
    </source>
</evidence>
<feature type="transmembrane region" description="Helical" evidence="7">
    <location>
        <begin position="405"/>
        <end position="424"/>
    </location>
</feature>
<feature type="transmembrane region" description="Helical" evidence="7">
    <location>
        <begin position="101"/>
        <end position="122"/>
    </location>
</feature>
<name>A0A2T4SEI7_9STAP</name>
<keyword evidence="13" id="KW-1185">Reference proteome</keyword>
<gene>
    <name evidence="10" type="primary">pbuX</name>
    <name evidence="9" type="ORF">BUZ61_00155</name>
    <name evidence="8" type="ORF">J3T88_09985</name>
    <name evidence="10" type="ORF">NCTC13834_02594</name>
</gene>
<dbReference type="Proteomes" id="UP000254412">
    <property type="component" value="Unassembled WGS sequence"/>
</dbReference>
<evidence type="ECO:0000313" key="9">
    <source>
        <dbReference type="EMBL" id="PTK60981.1"/>
    </source>
</evidence>
<evidence type="ECO:0000313" key="12">
    <source>
        <dbReference type="Proteomes" id="UP000254412"/>
    </source>
</evidence>
<dbReference type="OrthoDB" id="5597247at2"/>
<dbReference type="PANTHER" id="PTHR42810:SF6">
    <property type="entry name" value="PURINE PERMEASE YBBY-RELATED"/>
    <property type="match status" value="1"/>
</dbReference>
<sequence length="431" mass="47126">MDKNLKDKTNWLGGLQWFFFIFANIVIIPLTIGEAFHLSQDKVVATLQYSFVITGIACLFQAFFGHRRAIMEGQSGLWWGIILTLVTTSAAQGISLQELGGSLAVGIFISSIITMLIGLTGLGPMIAKWFNSGVMGTFMLLFGFTLINIFLKGMLGLPFGNQTSKIDLPIALLSFIIAIIVIIFNIKASANIRSYGLLIGIIIGWIAFVLIFGTNKNMGSASFSFTWFPLGHPTFNLGIITTAVITGLLNLANTFGALKGTDDMYEKETTRKQYRHSITISGFFTGIAGFLGVVPYAPFVSSIGFLKQTQIITKLPFIIGSIIFLLIGLIPPIGEFFSTIPLSIGSAVLFVAYLQLLNSSFDFFKKLKFNSLNIYRAAIPVFVGTVVMILPPETFSSIPSIIRPILSNGLLVGIILSLLLENIIQWDNIKE</sequence>
<dbReference type="RefSeq" id="WP_103372914.1">
    <property type="nucleotide sequence ID" value="NZ_BMCF01000003.1"/>
</dbReference>
<evidence type="ECO:0000256" key="1">
    <source>
        <dbReference type="ARBA" id="ARBA00004141"/>
    </source>
</evidence>
<reference evidence="10 12" key="3">
    <citation type="submission" date="2018-06" db="EMBL/GenBank/DDBJ databases">
        <authorList>
            <consortium name="Pathogen Informatics"/>
            <person name="Doyle S."/>
        </authorList>
    </citation>
    <scope>NUCLEOTIDE SEQUENCE [LARGE SCALE GENOMIC DNA]</scope>
    <source>
        <strain evidence="10 12">NCTC13834</strain>
    </source>
</reference>
<evidence type="ECO:0000256" key="6">
    <source>
        <dbReference type="ARBA" id="ARBA00023136"/>
    </source>
</evidence>
<evidence type="ECO:0000256" key="3">
    <source>
        <dbReference type="ARBA" id="ARBA00022448"/>
    </source>
</evidence>
<dbReference type="EMBL" id="PZHR01000001">
    <property type="protein sequence ID" value="PTK60981.1"/>
    <property type="molecule type" value="Genomic_DNA"/>
</dbReference>
<comment type="similarity">
    <text evidence="2">Belongs to the nucleobase:cation symporter-2 (NCS2) (TC 2.A.40) family.</text>
</comment>